<evidence type="ECO:0000313" key="2">
    <source>
        <dbReference type="EMBL" id="KAK1734155.1"/>
    </source>
</evidence>
<accession>A0AAD8XVG0</accession>
<dbReference type="SMART" id="SM00454">
    <property type="entry name" value="SAM"/>
    <property type="match status" value="1"/>
</dbReference>
<name>A0AAD8XVG0_9STRA</name>
<feature type="domain" description="SAM" evidence="1">
    <location>
        <begin position="322"/>
        <end position="387"/>
    </location>
</feature>
<evidence type="ECO:0000259" key="1">
    <source>
        <dbReference type="PROSITE" id="PS50105"/>
    </source>
</evidence>
<dbReference type="SUPFAM" id="SSF47769">
    <property type="entry name" value="SAM/Pointed domain"/>
    <property type="match status" value="1"/>
</dbReference>
<keyword evidence="3" id="KW-1185">Reference proteome</keyword>
<reference evidence="2" key="1">
    <citation type="submission" date="2023-06" db="EMBL/GenBank/DDBJ databases">
        <title>Survivors Of The Sea: Transcriptome response of Skeletonema marinoi to long-term dormancy.</title>
        <authorList>
            <person name="Pinder M.I.M."/>
            <person name="Kourtchenko O."/>
            <person name="Robertson E.K."/>
            <person name="Larsson T."/>
            <person name="Maumus F."/>
            <person name="Osuna-Cruz C.M."/>
            <person name="Vancaester E."/>
            <person name="Stenow R."/>
            <person name="Vandepoele K."/>
            <person name="Ploug H."/>
            <person name="Bruchert V."/>
            <person name="Godhe A."/>
            <person name="Topel M."/>
        </authorList>
    </citation>
    <scope>NUCLEOTIDE SEQUENCE</scope>
    <source>
        <strain evidence="2">R05AC</strain>
    </source>
</reference>
<dbReference type="InterPro" id="IPR013761">
    <property type="entry name" value="SAM/pointed_sf"/>
</dbReference>
<dbReference type="SUPFAM" id="SSF54695">
    <property type="entry name" value="POZ domain"/>
    <property type="match status" value="2"/>
</dbReference>
<proteinExistence type="predicted"/>
<dbReference type="Pfam" id="PF07647">
    <property type="entry name" value="SAM_2"/>
    <property type="match status" value="1"/>
</dbReference>
<dbReference type="PROSITE" id="PS50105">
    <property type="entry name" value="SAM_DOMAIN"/>
    <property type="match status" value="1"/>
</dbReference>
<dbReference type="Gene3D" id="3.30.710.10">
    <property type="entry name" value="Potassium Channel Kv1.1, Chain A"/>
    <property type="match status" value="2"/>
</dbReference>
<dbReference type="Gene3D" id="1.10.150.50">
    <property type="entry name" value="Transcription Factor, Ets-1"/>
    <property type="match status" value="1"/>
</dbReference>
<dbReference type="Proteomes" id="UP001224775">
    <property type="component" value="Unassembled WGS sequence"/>
</dbReference>
<evidence type="ECO:0000313" key="3">
    <source>
        <dbReference type="Proteomes" id="UP001224775"/>
    </source>
</evidence>
<dbReference type="InterPro" id="IPR001660">
    <property type="entry name" value="SAM"/>
</dbReference>
<dbReference type="AlphaFoldDB" id="A0AAD8XVG0"/>
<protein>
    <recommendedName>
        <fullName evidence="1">SAM domain-containing protein</fullName>
    </recommendedName>
</protein>
<dbReference type="PANTHER" id="PTHR14499">
    <property type="entry name" value="POTASSIUM CHANNEL TETRAMERIZATION DOMAIN-CONTAINING"/>
    <property type="match status" value="1"/>
</dbReference>
<gene>
    <name evidence="2" type="ORF">QTG54_015158</name>
</gene>
<dbReference type="InterPro" id="IPR011333">
    <property type="entry name" value="SKP1/BTB/POZ_sf"/>
</dbReference>
<dbReference type="PANTHER" id="PTHR14499:SF136">
    <property type="entry name" value="GH08630P"/>
    <property type="match status" value="1"/>
</dbReference>
<dbReference type="EMBL" id="JATAAI010000041">
    <property type="protein sequence ID" value="KAK1734155.1"/>
    <property type="molecule type" value="Genomic_DNA"/>
</dbReference>
<organism evidence="2 3">
    <name type="scientific">Skeletonema marinoi</name>
    <dbReference type="NCBI Taxonomy" id="267567"/>
    <lineage>
        <taxon>Eukaryota</taxon>
        <taxon>Sar</taxon>
        <taxon>Stramenopiles</taxon>
        <taxon>Ochrophyta</taxon>
        <taxon>Bacillariophyta</taxon>
        <taxon>Coscinodiscophyceae</taxon>
        <taxon>Thalassiosirophycidae</taxon>
        <taxon>Thalassiosirales</taxon>
        <taxon>Skeletonemataceae</taxon>
        <taxon>Skeletonema</taxon>
        <taxon>Skeletonema marinoi-dohrnii complex</taxon>
    </lineage>
</organism>
<sequence>MTARELISTLSSMDQLESAKKKLKTALDEQERACGDIIHEQDEMESKLLERLKLLDEKKLKCTAENGNMNASDNDLIEINAAGKIIAAKRGTLCQLKGMKNLTKGTRFEALFSGRWDKKLLRDGSGRIFLDVDGDCFQAIVDYLNELAISSEDERPKTPTIEDECKPILAQYMMLFGLTAIPQIPQLKHLEKRRRQRISTMRKMRRIGMLATEAPEVNSKSPEDDRFAKEINEAINEKWKSLHALEEEVTSLEESFKDEEHFIGSLSSGDKKDIITLNVSGTMMTTTRATLMTVEESVLAQQFDDTKWTEQGNSNSPKVKEWTPEDVTNWMKSIEGIPDVVASMFCENEINGLELLALDRDGLKDIGVTRAGTICLLLKEIKTLEQKSQDVSTLIEHSPYCFGKILDYLRLKQLHSQKLIKEPLLPIISLALIERFEKVVKYYFPGETSTTILGHCGEIVDDYLVSTKSRYRT</sequence>
<comment type="caution">
    <text evidence="2">The sequence shown here is derived from an EMBL/GenBank/DDBJ whole genome shotgun (WGS) entry which is preliminary data.</text>
</comment>